<feature type="transmembrane region" description="Helical" evidence="1">
    <location>
        <begin position="124"/>
        <end position="146"/>
    </location>
</feature>
<sequence>MVETGKISVLHGGILEMGLSADFRTVLDCLNVFVAVVFYVVLIVIRKSSSRDGGRDWFKVAVSGGCALVALEYFGIVVYDLVVRGKELSHLKWLVFFARGLIWITLSISVLVRGSKGIALLKSVWWIVFFLLVSALNVVELVKLHRIQILEVAPWLVNLLLFVCGLRNLYEIVSQPALDNSFLEPLLVEESEKECIGLRQASFLSKLSFSWINPLLRLGNTKPLTLDDIPSLGLEDGALMAYGKFNDAWCVLEKKGRKRLPEFRVLGYCKGSLEEFGAGWKFSVS</sequence>
<evidence type="ECO:0000256" key="1">
    <source>
        <dbReference type="SAM" id="Phobius"/>
    </source>
</evidence>
<gene>
    <name evidence="2" type="ORF">Sradi_3904500</name>
</gene>
<feature type="transmembrane region" description="Helical" evidence="1">
    <location>
        <begin position="91"/>
        <end position="112"/>
    </location>
</feature>
<comment type="caution">
    <text evidence="2">The sequence shown here is derived from an EMBL/GenBank/DDBJ whole genome shotgun (WGS) entry which is preliminary data.</text>
</comment>
<feature type="transmembrane region" description="Helical" evidence="1">
    <location>
        <begin position="57"/>
        <end position="79"/>
    </location>
</feature>
<reference evidence="2" key="2">
    <citation type="journal article" date="2024" name="Plant">
        <title>Genomic evolution and insights into agronomic trait innovations of Sesamum species.</title>
        <authorList>
            <person name="Miao H."/>
            <person name="Wang L."/>
            <person name="Qu L."/>
            <person name="Liu H."/>
            <person name="Sun Y."/>
            <person name="Le M."/>
            <person name="Wang Q."/>
            <person name="Wei S."/>
            <person name="Zheng Y."/>
            <person name="Lin W."/>
            <person name="Duan Y."/>
            <person name="Cao H."/>
            <person name="Xiong S."/>
            <person name="Wang X."/>
            <person name="Wei L."/>
            <person name="Li C."/>
            <person name="Ma Q."/>
            <person name="Ju M."/>
            <person name="Zhao R."/>
            <person name="Li G."/>
            <person name="Mu C."/>
            <person name="Tian Q."/>
            <person name="Mei H."/>
            <person name="Zhang T."/>
            <person name="Gao T."/>
            <person name="Zhang H."/>
        </authorList>
    </citation>
    <scope>NUCLEOTIDE SEQUENCE</scope>
    <source>
        <strain evidence="2">G02</strain>
    </source>
</reference>
<feature type="transmembrane region" description="Helical" evidence="1">
    <location>
        <begin position="25"/>
        <end position="45"/>
    </location>
</feature>
<dbReference type="EMBL" id="JACGWJ010000017">
    <property type="protein sequence ID" value="KAL0354576.1"/>
    <property type="molecule type" value="Genomic_DNA"/>
</dbReference>
<organism evidence="2">
    <name type="scientific">Sesamum radiatum</name>
    <name type="common">Black benniseed</name>
    <dbReference type="NCBI Taxonomy" id="300843"/>
    <lineage>
        <taxon>Eukaryota</taxon>
        <taxon>Viridiplantae</taxon>
        <taxon>Streptophyta</taxon>
        <taxon>Embryophyta</taxon>
        <taxon>Tracheophyta</taxon>
        <taxon>Spermatophyta</taxon>
        <taxon>Magnoliopsida</taxon>
        <taxon>eudicotyledons</taxon>
        <taxon>Gunneridae</taxon>
        <taxon>Pentapetalae</taxon>
        <taxon>asterids</taxon>
        <taxon>lamiids</taxon>
        <taxon>Lamiales</taxon>
        <taxon>Pedaliaceae</taxon>
        <taxon>Sesamum</taxon>
    </lineage>
</organism>
<dbReference type="AlphaFoldDB" id="A0AAW2PJ87"/>
<accession>A0AAW2PJ87</accession>
<name>A0AAW2PJ87_SESRA</name>
<proteinExistence type="predicted"/>
<keyword evidence="1" id="KW-1133">Transmembrane helix</keyword>
<protein>
    <submittedName>
        <fullName evidence="2">ABC transporter C family member 6</fullName>
    </submittedName>
</protein>
<keyword evidence="1" id="KW-0812">Transmembrane</keyword>
<evidence type="ECO:0000313" key="2">
    <source>
        <dbReference type="EMBL" id="KAL0354576.1"/>
    </source>
</evidence>
<keyword evidence="1" id="KW-0472">Membrane</keyword>
<reference evidence="2" key="1">
    <citation type="submission" date="2020-06" db="EMBL/GenBank/DDBJ databases">
        <authorList>
            <person name="Li T."/>
            <person name="Hu X."/>
            <person name="Zhang T."/>
            <person name="Song X."/>
            <person name="Zhang H."/>
            <person name="Dai N."/>
            <person name="Sheng W."/>
            <person name="Hou X."/>
            <person name="Wei L."/>
        </authorList>
    </citation>
    <scope>NUCLEOTIDE SEQUENCE</scope>
    <source>
        <strain evidence="2">G02</strain>
        <tissue evidence="2">Leaf</tissue>
    </source>
</reference>